<name>B9WI42_CANDC</name>
<dbReference type="GO" id="GO:0016042">
    <property type="term" value="P:lipid catabolic process"/>
    <property type="evidence" value="ECO:0007669"/>
    <property type="project" value="UniProtKB-KW"/>
</dbReference>
<evidence type="ECO:0000256" key="1">
    <source>
        <dbReference type="ARBA" id="ARBA00007920"/>
    </source>
</evidence>
<dbReference type="EC" id="3.1.-.-" evidence="5"/>
<dbReference type="InterPro" id="IPR044294">
    <property type="entry name" value="Lipase-like"/>
</dbReference>
<dbReference type="eggNOG" id="KOG4372">
    <property type="taxonomic scope" value="Eukaryota"/>
</dbReference>
<evidence type="ECO:0000313" key="5">
    <source>
        <dbReference type="EMBL" id="CAX41839.1"/>
    </source>
</evidence>
<keyword evidence="6" id="KW-1185">Reference proteome</keyword>
<dbReference type="PANTHER" id="PTHR12482:SF62">
    <property type="entry name" value="LIPASE ROG1-RELATED"/>
    <property type="match status" value="1"/>
</dbReference>
<evidence type="ECO:0000256" key="2">
    <source>
        <dbReference type="ARBA" id="ARBA00022963"/>
    </source>
</evidence>
<dbReference type="SUPFAM" id="SSF53474">
    <property type="entry name" value="alpha/beta-Hydrolases"/>
    <property type="match status" value="1"/>
</dbReference>
<dbReference type="InterPro" id="IPR016445">
    <property type="entry name" value="Rog1_fam"/>
</dbReference>
<dbReference type="EMBL" id="FM992692">
    <property type="protein sequence ID" value="CAX41839.1"/>
    <property type="molecule type" value="Genomic_DNA"/>
</dbReference>
<dbReference type="HOGENOM" id="CLU_007367_1_0_1"/>
<organism evidence="5 6">
    <name type="scientific">Candida dubliniensis (strain CD36 / ATCC MYA-646 / CBS 7987 / NCPF 3949 / NRRL Y-17841)</name>
    <name type="common">Yeast</name>
    <dbReference type="NCBI Taxonomy" id="573826"/>
    <lineage>
        <taxon>Eukaryota</taxon>
        <taxon>Fungi</taxon>
        <taxon>Dikarya</taxon>
        <taxon>Ascomycota</taxon>
        <taxon>Saccharomycotina</taxon>
        <taxon>Pichiomycetes</taxon>
        <taxon>Debaryomycetaceae</taxon>
        <taxon>Candida/Lodderomyces clade</taxon>
        <taxon>Candida</taxon>
    </lineage>
</organism>
<dbReference type="CGD" id="CAL0000163561">
    <property type="gene designation" value="Cd36_54600"/>
</dbReference>
<keyword evidence="2" id="KW-0443">Lipid metabolism</keyword>
<dbReference type="AlphaFoldDB" id="B9WI42"/>
<dbReference type="InterPro" id="IPR007751">
    <property type="entry name" value="DUF676_lipase-like"/>
</dbReference>
<evidence type="ECO:0000259" key="3">
    <source>
        <dbReference type="Pfam" id="PF05057"/>
    </source>
</evidence>
<dbReference type="PIRSF" id="PIRSF005412">
    <property type="entry name" value="UCP005412_abhydr"/>
    <property type="match status" value="1"/>
</dbReference>
<dbReference type="VEuPathDB" id="FungiDB:CD36_54600"/>
<dbReference type="InterPro" id="IPR029058">
    <property type="entry name" value="AB_hydrolase_fold"/>
</dbReference>
<dbReference type="KEGG" id="cdu:CD36_54600"/>
<comment type="similarity">
    <text evidence="1">Belongs to the putative lipase ROG1 family.</text>
</comment>
<keyword evidence="2" id="KW-0442">Lipid degradation</keyword>
<dbReference type="GeneID" id="8048410"/>
<dbReference type="CDD" id="cd00741">
    <property type="entry name" value="Lipase"/>
    <property type="match status" value="1"/>
</dbReference>
<evidence type="ECO:0000313" key="6">
    <source>
        <dbReference type="Proteomes" id="UP000002605"/>
    </source>
</evidence>
<dbReference type="GO" id="GO:0047372">
    <property type="term" value="F:monoacylglycerol lipase activity"/>
    <property type="evidence" value="ECO:0007669"/>
    <property type="project" value="TreeGrafter"/>
</dbReference>
<dbReference type="Gene3D" id="3.40.50.1820">
    <property type="entry name" value="alpha/beta hydrolase"/>
    <property type="match status" value="1"/>
</dbReference>
<dbReference type="OrthoDB" id="5368485at2759"/>
<feature type="domain" description="DUF676" evidence="3">
    <location>
        <begin position="208"/>
        <end position="408"/>
    </location>
</feature>
<dbReference type="PANTHER" id="PTHR12482">
    <property type="entry name" value="LIPASE ROG1-RELATED-RELATED"/>
    <property type="match status" value="1"/>
</dbReference>
<evidence type="ECO:0000313" key="4">
    <source>
        <dbReference type="CGD" id="CAL0000163561"/>
    </source>
</evidence>
<dbReference type="Pfam" id="PF05057">
    <property type="entry name" value="DUF676"/>
    <property type="match status" value="1"/>
</dbReference>
<sequence>MSESSSETEISKIPLAMTKEQLDNIEHKILFRQVKSVKAGDIERFRIHFTPHAEGDEVIIPPTLWVKIRNTEPVSKRAIYLAGPYILYVDCRSSDYDPNVKYFVTADQPVFEPQLLAGQSFYIQLSCHTLKKDYSWIVDVVPQIIFNTTISIDFEIMIGTSKQILHEASFPEKSVPMSDKIGCFNELLHVYNWDTLDLWNLPVLNPDKPKHLVILTHGLHSNASSDMLYLKEQIDRIAELRNDNEEIVVKGYFGNIGKTERGIKYLGSRVAEFIIDLVTENESFNNGKVKKISFVGHSLGGCVQTFAIAYLQVNFPWFFEAIKPINFITLASPLLGVVNENPSVVKWVLSAGFVGNTGQELGLKYLENGAKPLLLLLPAGPTHEVLKKFVRRTVYANAINDGIVPLRTSSLLFLDYKGLAEIINSEELAQSDETGKIPESVESANKFSAVQTFLSYLMPQKQASEEYRRFQTQDDKVVETNKSDGKSIPNSTFLDSAASLILPPLPSMKYIVDPSTRENIVIHDKVYYEKDLPERDLDVELDSFEWLEEEIAREYHKNMGWRKVVVKMKPDAHNNIIVRRRFANAYGWPVIQHLVENHFGPNRTVDLKSIDSSIMDSVSTDSLDEENGLTRIISRDLISRQNKEIDENVTEEQRLEDYPHEWINSEHNGDSMFAVGVTGLLGEVADMVGGFRDQITKYSLNPPTLPIIGEIPLPAALMAPTNTNNGNTKSEEELNKDLKLSNNGVMNDFI</sequence>
<gene>
    <name evidence="4" type="ordered locus">Cd36_54600</name>
    <name evidence="5" type="ORF">CD36_54600</name>
</gene>
<dbReference type="Proteomes" id="UP000002605">
    <property type="component" value="Chromosome 5"/>
</dbReference>
<protein>
    <submittedName>
        <fullName evidence="5">Lipase, putative</fullName>
        <ecNumber evidence="5">3.1.-.-</ecNumber>
    </submittedName>
</protein>
<dbReference type="RefSeq" id="XP_002420754.1">
    <property type="nucleotide sequence ID" value="XM_002420709.1"/>
</dbReference>
<accession>B9WI42</accession>
<proteinExistence type="inferred from homology"/>
<reference evidence="5 6" key="1">
    <citation type="journal article" date="2009" name="Genome Res.">
        <title>Comparative genomics of the fungal pathogens Candida dubliniensis and Candida albicans.</title>
        <authorList>
            <person name="Jackson A.P."/>
            <person name="Gamble J.A."/>
            <person name="Yeomans T."/>
            <person name="Moran G.P."/>
            <person name="Saunders D."/>
            <person name="Harris D."/>
            <person name="Aslett M."/>
            <person name="Barrell J.F."/>
            <person name="Butler G."/>
            <person name="Citiulo F."/>
            <person name="Coleman D.C."/>
            <person name="de Groot P.W.J."/>
            <person name="Goodwin T.J."/>
            <person name="Quail M.A."/>
            <person name="McQuillan J."/>
            <person name="Munro C.A."/>
            <person name="Pain A."/>
            <person name="Poulter R.T."/>
            <person name="Rajandream M.A."/>
            <person name="Renauld H."/>
            <person name="Spiering M.J."/>
            <person name="Tivey A."/>
            <person name="Gow N.A.R."/>
            <person name="Barrell B."/>
            <person name="Sullivan D.J."/>
            <person name="Berriman M."/>
        </authorList>
    </citation>
    <scope>NUCLEOTIDE SEQUENCE [LARGE SCALE GENOMIC DNA]</scope>
    <source>
        <strain evidence="6">CD36 / ATCC MYA-646 / CBS 7987 / NCPF 3949 / NRRL Y-17841</strain>
    </source>
</reference>
<keyword evidence="5" id="KW-0378">Hydrolase</keyword>